<dbReference type="NCBIfam" id="NF009131">
    <property type="entry name" value="PRK12484.1"/>
    <property type="match status" value="1"/>
</dbReference>
<evidence type="ECO:0000259" key="10">
    <source>
        <dbReference type="Pfam" id="PF04095"/>
    </source>
</evidence>
<accession>L0DWY7</accession>
<dbReference type="Pfam" id="PF17767">
    <property type="entry name" value="NAPRTase_N"/>
    <property type="match status" value="1"/>
</dbReference>
<dbReference type="RefSeq" id="WP_015257998.1">
    <property type="nucleotide sequence ID" value="NC_019902.2"/>
</dbReference>
<dbReference type="GO" id="GO:0005829">
    <property type="term" value="C:cytosol"/>
    <property type="evidence" value="ECO:0007669"/>
    <property type="project" value="TreeGrafter"/>
</dbReference>
<keyword evidence="7 9" id="KW-0808">Transferase</keyword>
<evidence type="ECO:0000256" key="9">
    <source>
        <dbReference type="RuleBase" id="RU365100"/>
    </source>
</evidence>
<dbReference type="Gene3D" id="3.20.140.10">
    <property type="entry name" value="nicotinate phosphoribosyltransferase"/>
    <property type="match status" value="1"/>
</dbReference>
<keyword evidence="13" id="KW-1185">Reference proteome</keyword>
<keyword evidence="5 9" id="KW-0436">Ligase</keyword>
<evidence type="ECO:0000259" key="11">
    <source>
        <dbReference type="Pfam" id="PF17767"/>
    </source>
</evidence>
<dbReference type="SUPFAM" id="SSF51690">
    <property type="entry name" value="Nicotinate/Quinolinate PRTase C-terminal domain-like"/>
    <property type="match status" value="1"/>
</dbReference>
<reference evidence="12" key="1">
    <citation type="submission" date="2015-12" db="EMBL/GenBank/DDBJ databases">
        <authorList>
            <person name="Tikhonova T.V."/>
            <person name="Pavlov A.R."/>
            <person name="Beletsky A.V."/>
            <person name="Mardanov A.V."/>
            <person name="Sorokin D.Y."/>
            <person name="Ravin N.V."/>
            <person name="Popov V.O."/>
        </authorList>
    </citation>
    <scope>NUCLEOTIDE SEQUENCE</scope>
    <source>
        <strain evidence="12">DSM 14787</strain>
    </source>
</reference>
<feature type="domain" description="Nicotinate phosphoribosyltransferase N-terminal" evidence="11">
    <location>
        <begin position="21"/>
        <end position="143"/>
    </location>
</feature>
<evidence type="ECO:0000256" key="2">
    <source>
        <dbReference type="ARBA" id="ARBA00010897"/>
    </source>
</evidence>
<dbReference type="NCBIfam" id="NF006696">
    <property type="entry name" value="PRK09243.1-3"/>
    <property type="match status" value="1"/>
</dbReference>
<sequence>MTHETTQGSAPSLAYGDALGMFTDLYELTMLQAYFREGMQQDAVFTLFVRRLPARRNFLLACGLDTVLGQLEALRFEAEDLAYLASLGRFGDDFLDWLADFRFTGDVFAMREGTPVFANEPLLEIVAPLPQAQLVETLVMNQIHVQTVLASKAARMVIAAEGRPVVDFGARRMHGLDAALKGARAFHIAGVAGTSNCLAGRLHGVPVLGTMAHSYIQAHADEASAFRAFARLYPDTVLLVDTYDTLGGIQRVIELARELGADFRVRSIRLDSGDLGALAREGRAMLDAAGLAQVEIFASGGLDEYEIHGLLRDGAPIDGFGVGTSMGISSDAPDLDIAYKLAEYAGEGRLKLSSGKPILPGRKQVFRQERDGVLAGDTIARFDENLPGRPLLEPVMQGGRRRPGVSVDLDALRAHAGEQVERLPTPIRGVQPAGPGYPVEVSPALQRHQASVRASVVAAGSGT</sequence>
<comment type="catalytic activity">
    <reaction evidence="8 9">
        <text>5-phospho-alpha-D-ribose 1-diphosphate + nicotinate + ATP + H2O = nicotinate beta-D-ribonucleotide + ADP + phosphate + diphosphate</text>
        <dbReference type="Rhea" id="RHEA:36163"/>
        <dbReference type="ChEBI" id="CHEBI:15377"/>
        <dbReference type="ChEBI" id="CHEBI:30616"/>
        <dbReference type="ChEBI" id="CHEBI:32544"/>
        <dbReference type="ChEBI" id="CHEBI:33019"/>
        <dbReference type="ChEBI" id="CHEBI:43474"/>
        <dbReference type="ChEBI" id="CHEBI:57502"/>
        <dbReference type="ChEBI" id="CHEBI:58017"/>
        <dbReference type="ChEBI" id="CHEBI:456216"/>
        <dbReference type="EC" id="6.3.4.21"/>
    </reaction>
</comment>
<dbReference type="PANTHER" id="PTHR11098:SF1">
    <property type="entry name" value="NICOTINATE PHOSPHORIBOSYLTRANSFERASE"/>
    <property type="match status" value="1"/>
</dbReference>
<comment type="function">
    <text evidence="9">Catalyzes the first step in the biosynthesis of NAD from nicotinic acid, the ATP-dependent synthesis of beta-nicotinate D-ribonucleotide from nicotinate and 5-phospho-D-ribose 1-phosphate.</text>
</comment>
<keyword evidence="6 9" id="KW-0662">Pyridine nucleotide biosynthesis</keyword>
<evidence type="ECO:0000313" key="12">
    <source>
        <dbReference type="EMBL" id="AGA32861.1"/>
    </source>
</evidence>
<dbReference type="EMBL" id="CP003989">
    <property type="protein sequence ID" value="AGA32861.1"/>
    <property type="molecule type" value="Genomic_DNA"/>
</dbReference>
<proteinExistence type="inferred from homology"/>
<dbReference type="EC" id="6.3.4.21" evidence="3 9"/>
<keyword evidence="4" id="KW-0597">Phosphoprotein</keyword>
<dbReference type="CDD" id="cd01570">
    <property type="entry name" value="NAPRTase_A"/>
    <property type="match status" value="1"/>
</dbReference>
<organism evidence="12 13">
    <name type="scientific">Thioalkalivibrio nitratireducens (strain DSM 14787 / UNIQEM 213 / ALEN2)</name>
    <dbReference type="NCBI Taxonomy" id="1255043"/>
    <lineage>
        <taxon>Bacteria</taxon>
        <taxon>Pseudomonadati</taxon>
        <taxon>Pseudomonadota</taxon>
        <taxon>Gammaproteobacteria</taxon>
        <taxon>Chromatiales</taxon>
        <taxon>Ectothiorhodospiraceae</taxon>
        <taxon>Thioalkalivibrio</taxon>
    </lineage>
</organism>
<comment type="similarity">
    <text evidence="2 9">Belongs to the NAPRTase family.</text>
</comment>
<dbReference type="AlphaFoldDB" id="L0DWY7"/>
<feature type="domain" description="Nicotinate/nicotinamide phosphoribosyltransferase" evidence="10">
    <location>
        <begin position="165"/>
        <end position="343"/>
    </location>
</feature>
<dbReference type="KEGG" id="tni:TVNIR_1186"/>
<dbReference type="UniPathway" id="UPA00253">
    <property type="reaction ID" value="UER00457"/>
</dbReference>
<dbReference type="GO" id="GO:0047280">
    <property type="term" value="F:nicotinamide phosphoribosyltransferase activity"/>
    <property type="evidence" value="ECO:0007669"/>
    <property type="project" value="UniProtKB-ARBA"/>
</dbReference>
<dbReference type="InterPro" id="IPR013785">
    <property type="entry name" value="Aldolase_TIM"/>
</dbReference>
<dbReference type="InterPro" id="IPR041525">
    <property type="entry name" value="N/Namide_PRibTrfase"/>
</dbReference>
<dbReference type="PANTHER" id="PTHR11098">
    <property type="entry name" value="NICOTINATE PHOSPHORIBOSYLTRANSFERASE"/>
    <property type="match status" value="1"/>
</dbReference>
<dbReference type="InterPro" id="IPR007229">
    <property type="entry name" value="Nic_PRibTrfase-Fam"/>
</dbReference>
<evidence type="ECO:0000256" key="8">
    <source>
        <dbReference type="ARBA" id="ARBA00048668"/>
    </source>
</evidence>
<dbReference type="InterPro" id="IPR036068">
    <property type="entry name" value="Nicotinate_pribotase-like_C"/>
</dbReference>
<dbReference type="FunFam" id="3.20.20.70:FF:000076">
    <property type="entry name" value="Nicotinate phosphoribosyltransferase"/>
    <property type="match status" value="1"/>
</dbReference>
<dbReference type="HOGENOM" id="CLU_025154_3_1_6"/>
<evidence type="ECO:0000256" key="1">
    <source>
        <dbReference type="ARBA" id="ARBA00004952"/>
    </source>
</evidence>
<dbReference type="InterPro" id="IPR006405">
    <property type="entry name" value="Nic_PRibTrfase_pncB"/>
</dbReference>
<dbReference type="Proteomes" id="UP000010809">
    <property type="component" value="Chromosome"/>
</dbReference>
<dbReference type="GO" id="GO:0034355">
    <property type="term" value="P:NAD+ biosynthetic process via the salvage pathway"/>
    <property type="evidence" value="ECO:0007669"/>
    <property type="project" value="TreeGrafter"/>
</dbReference>
<name>L0DWY7_THIND</name>
<dbReference type="NCBIfam" id="TIGR01513">
    <property type="entry name" value="NAPRTase_put"/>
    <property type="match status" value="1"/>
</dbReference>
<evidence type="ECO:0000256" key="5">
    <source>
        <dbReference type="ARBA" id="ARBA00022598"/>
    </source>
</evidence>
<dbReference type="Gene3D" id="3.20.20.70">
    <property type="entry name" value="Aldolase class I"/>
    <property type="match status" value="1"/>
</dbReference>
<dbReference type="PIRSF" id="PIRSF000484">
    <property type="entry name" value="NAPRT"/>
    <property type="match status" value="1"/>
</dbReference>
<dbReference type="STRING" id="1255043.TVNIR_1186"/>
<dbReference type="eggNOG" id="COG1488">
    <property type="taxonomic scope" value="Bacteria"/>
</dbReference>
<evidence type="ECO:0000313" key="13">
    <source>
        <dbReference type="Proteomes" id="UP000010809"/>
    </source>
</evidence>
<evidence type="ECO:0000256" key="4">
    <source>
        <dbReference type="ARBA" id="ARBA00022553"/>
    </source>
</evidence>
<gene>
    <name evidence="12" type="primary">pncB2 [H]</name>
    <name evidence="12" type="ordered locus">TVNIR_1186</name>
</gene>
<dbReference type="InterPro" id="IPR040727">
    <property type="entry name" value="NAPRTase_N"/>
</dbReference>
<dbReference type="Pfam" id="PF04095">
    <property type="entry name" value="NAPRTase"/>
    <property type="match status" value="1"/>
</dbReference>
<comment type="PTM">
    <text evidence="9">Transiently phosphorylated on a His residue during the reaction cycle. Phosphorylation strongly increases the affinity for substrates and increases the rate of nicotinate D-ribonucleotide production. Dephosphorylation regenerates the low-affinity form of the enzyme, leading to product release.</text>
</comment>
<evidence type="ECO:0000256" key="6">
    <source>
        <dbReference type="ARBA" id="ARBA00022642"/>
    </source>
</evidence>
<comment type="pathway">
    <text evidence="1 9">Cofactor biosynthesis; NAD(+) biosynthesis; nicotinate D-ribonucleotide from nicotinate: step 1/1.</text>
</comment>
<dbReference type="SUPFAM" id="SSF54675">
    <property type="entry name" value="Nicotinate/Quinolinate PRTase N-terminal domain-like"/>
    <property type="match status" value="1"/>
</dbReference>
<protein>
    <recommendedName>
        <fullName evidence="3 9">Nicotinate phosphoribosyltransferase</fullName>
        <ecNumber evidence="3 9">6.3.4.21</ecNumber>
    </recommendedName>
</protein>
<dbReference type="OrthoDB" id="9771406at2"/>
<evidence type="ECO:0000256" key="7">
    <source>
        <dbReference type="ARBA" id="ARBA00022679"/>
    </source>
</evidence>
<keyword evidence="12" id="KW-0328">Glycosyltransferase</keyword>
<dbReference type="PATRIC" id="fig|1255043.3.peg.1199"/>
<dbReference type="GO" id="GO:0004516">
    <property type="term" value="F:nicotinate phosphoribosyltransferase activity"/>
    <property type="evidence" value="ECO:0007669"/>
    <property type="project" value="UniProtKB-UniRule"/>
</dbReference>
<evidence type="ECO:0000256" key="3">
    <source>
        <dbReference type="ARBA" id="ARBA00013236"/>
    </source>
</evidence>